<dbReference type="Gene3D" id="2.20.28.30">
    <property type="entry name" value="RNA polymerase ii, chain L"/>
    <property type="match status" value="1"/>
</dbReference>
<name>A0A5K8AE66_9BACT</name>
<keyword evidence="2" id="KW-1185">Reference proteome</keyword>
<dbReference type="AlphaFoldDB" id="A0A5K8AE66"/>
<protein>
    <submittedName>
        <fullName evidence="1">Uncharacterized protein</fullName>
    </submittedName>
</protein>
<accession>A0A5K8AE66</accession>
<sequence>MTRRGFFKRLLSGILGLGALIFVDGCMAPLISAAARDKAAGDPWQCMNCGHLTRSKEDLSGTRCPRCTRRMLVKISEAEMAAELKKLDA</sequence>
<dbReference type="Proteomes" id="UP000422108">
    <property type="component" value="Chromosome"/>
</dbReference>
<gene>
    <name evidence="1" type="ORF">DSCOOX_40920</name>
</gene>
<dbReference type="EMBL" id="AP021879">
    <property type="protein sequence ID" value="BBO90912.1"/>
    <property type="molecule type" value="Genomic_DNA"/>
</dbReference>
<proteinExistence type="predicted"/>
<organism evidence="1 2">
    <name type="scientific">Desulfosarcina ovata subsp. ovata</name>
    <dbReference type="NCBI Taxonomy" id="2752305"/>
    <lineage>
        <taxon>Bacteria</taxon>
        <taxon>Pseudomonadati</taxon>
        <taxon>Thermodesulfobacteriota</taxon>
        <taxon>Desulfobacteria</taxon>
        <taxon>Desulfobacterales</taxon>
        <taxon>Desulfosarcinaceae</taxon>
        <taxon>Desulfosarcina</taxon>
    </lineage>
</organism>
<evidence type="ECO:0000313" key="2">
    <source>
        <dbReference type="Proteomes" id="UP000422108"/>
    </source>
</evidence>
<dbReference type="RefSeq" id="WP_155311912.1">
    <property type="nucleotide sequence ID" value="NZ_AP021879.1"/>
</dbReference>
<reference evidence="1 2" key="1">
    <citation type="submission" date="2019-11" db="EMBL/GenBank/DDBJ databases">
        <title>Comparative genomics of hydrocarbon-degrading Desulfosarcina strains.</title>
        <authorList>
            <person name="Watanabe M."/>
            <person name="Kojima H."/>
            <person name="Fukui M."/>
        </authorList>
    </citation>
    <scope>NUCLEOTIDE SEQUENCE [LARGE SCALE GENOMIC DNA]</scope>
    <source>
        <strain evidence="2">oXyS1</strain>
    </source>
</reference>
<evidence type="ECO:0000313" key="1">
    <source>
        <dbReference type="EMBL" id="BBO90912.1"/>
    </source>
</evidence>